<dbReference type="OrthoDB" id="1640114at2"/>
<feature type="domain" description="Glycosyltransferase 2-like" evidence="3">
    <location>
        <begin position="5"/>
        <end position="171"/>
    </location>
</feature>
<dbReference type="GO" id="GO:0016757">
    <property type="term" value="F:glycosyltransferase activity"/>
    <property type="evidence" value="ECO:0007669"/>
    <property type="project" value="UniProtKB-KW"/>
</dbReference>
<protein>
    <submittedName>
        <fullName evidence="4">Glycosyltransferase involved in cell wall biosynthesis</fullName>
    </submittedName>
</protein>
<dbReference type="Gene3D" id="3.90.550.10">
    <property type="entry name" value="Spore Coat Polysaccharide Biosynthesis Protein SpsA, Chain A"/>
    <property type="match status" value="1"/>
</dbReference>
<dbReference type="RefSeq" id="WP_100307296.1">
    <property type="nucleotide sequence ID" value="NZ_PGET01000001.1"/>
</dbReference>
<dbReference type="SUPFAM" id="SSF53448">
    <property type="entry name" value="Nucleotide-diphospho-sugar transferases"/>
    <property type="match status" value="1"/>
</dbReference>
<dbReference type="AlphaFoldDB" id="A0A2M8ZCF7"/>
<proteinExistence type="predicted"/>
<sequence length="317" mass="37695">MNKISLIIPVYNTAEYLPRCLDSALNQTYKNMEYLCIDDGSTDGSERILDEYAAMDERIKVVHKKNGGESSARNVGLEMATGDYIGFMDCDDWIEKDMYETLLKIQQETKVDMVASGYFEEVNGKCIEMKNQLFIKDEIFGRNKLFQYIYMRDYYKAFSANLWCKLFNKKVFFNGCEKIIFDEEQKLGGDILFFAQLAANCKSIYYINRSFYHYNIRYNSTWHAKNLPVRVQIFSAYEKLLNFVEQNEIEPEMYIWIRRFFAYHAKLVAEIAFEQNNREVLLNSQEIMGKYREDYINTNKEYPDRIKEFEKVKKLHL</sequence>
<evidence type="ECO:0000256" key="1">
    <source>
        <dbReference type="ARBA" id="ARBA00022676"/>
    </source>
</evidence>
<evidence type="ECO:0000313" key="4">
    <source>
        <dbReference type="EMBL" id="PJJ31134.1"/>
    </source>
</evidence>
<evidence type="ECO:0000256" key="2">
    <source>
        <dbReference type="ARBA" id="ARBA00022679"/>
    </source>
</evidence>
<keyword evidence="2 4" id="KW-0808">Transferase</keyword>
<dbReference type="CDD" id="cd00761">
    <property type="entry name" value="Glyco_tranf_GTA_type"/>
    <property type="match status" value="1"/>
</dbReference>
<gene>
    <name evidence="4" type="ORF">H171_4774</name>
</gene>
<name>A0A2M8ZCF7_9FIRM</name>
<accession>A0A2M8ZCF7</accession>
<organism evidence="4 5">
    <name type="scientific">[Clostridium] celerecrescens 18A</name>
    <dbReference type="NCBI Taxonomy" id="1286362"/>
    <lineage>
        <taxon>Bacteria</taxon>
        <taxon>Bacillati</taxon>
        <taxon>Bacillota</taxon>
        <taxon>Clostridia</taxon>
        <taxon>Lachnospirales</taxon>
        <taxon>Lachnospiraceae</taxon>
        <taxon>Lacrimispora</taxon>
    </lineage>
</organism>
<evidence type="ECO:0000259" key="3">
    <source>
        <dbReference type="Pfam" id="PF00535"/>
    </source>
</evidence>
<reference evidence="4 5" key="1">
    <citation type="submission" date="2017-11" db="EMBL/GenBank/DDBJ databases">
        <title>Understudied soil microbes with underappreciated capabilities: Untangling the Clostridium saccharolyticum group.</title>
        <authorList>
            <person name="Leschine S."/>
        </authorList>
    </citation>
    <scope>NUCLEOTIDE SEQUENCE [LARGE SCALE GENOMIC DNA]</scope>
    <source>
        <strain evidence="4 5">18A</strain>
    </source>
</reference>
<dbReference type="PANTHER" id="PTHR22916:SF51">
    <property type="entry name" value="GLYCOSYLTRANSFERASE EPSH-RELATED"/>
    <property type="match status" value="1"/>
</dbReference>
<dbReference type="PANTHER" id="PTHR22916">
    <property type="entry name" value="GLYCOSYLTRANSFERASE"/>
    <property type="match status" value="1"/>
</dbReference>
<comment type="caution">
    <text evidence="4">The sequence shown here is derived from an EMBL/GenBank/DDBJ whole genome shotgun (WGS) entry which is preliminary data.</text>
</comment>
<evidence type="ECO:0000313" key="5">
    <source>
        <dbReference type="Proteomes" id="UP000231092"/>
    </source>
</evidence>
<dbReference type="EMBL" id="PGET01000001">
    <property type="protein sequence ID" value="PJJ31134.1"/>
    <property type="molecule type" value="Genomic_DNA"/>
</dbReference>
<keyword evidence="1" id="KW-0328">Glycosyltransferase</keyword>
<dbReference type="Proteomes" id="UP000231092">
    <property type="component" value="Unassembled WGS sequence"/>
</dbReference>
<dbReference type="Pfam" id="PF00535">
    <property type="entry name" value="Glycos_transf_2"/>
    <property type="match status" value="1"/>
</dbReference>
<dbReference type="InterPro" id="IPR001173">
    <property type="entry name" value="Glyco_trans_2-like"/>
</dbReference>
<dbReference type="InterPro" id="IPR029044">
    <property type="entry name" value="Nucleotide-diphossugar_trans"/>
</dbReference>